<name>A0A9W6FU20_9BACT</name>
<evidence type="ECO:0000313" key="1">
    <source>
        <dbReference type="EMBL" id="GLI34885.1"/>
    </source>
</evidence>
<proteinExistence type="predicted"/>
<dbReference type="Proteomes" id="UP001144372">
    <property type="component" value="Unassembled WGS sequence"/>
</dbReference>
<gene>
    <name evidence="1" type="ORF">DAMNIGENAA_23180</name>
</gene>
<dbReference type="RefSeq" id="WP_281797125.1">
    <property type="nucleotide sequence ID" value="NZ_BSDR01000001.1"/>
</dbReference>
<comment type="caution">
    <text evidence="1">The sequence shown here is derived from an EMBL/GenBank/DDBJ whole genome shotgun (WGS) entry which is preliminary data.</text>
</comment>
<accession>A0A9W6FU20</accession>
<protein>
    <submittedName>
        <fullName evidence="1">Uncharacterized protein</fullName>
    </submittedName>
</protein>
<sequence length="81" mass="8913">MSDTQKRHRAVRNALKRMYPGAPKGNLARHLNTLASMIGGIVGSQSTNLPDVAKKATVEPYANKKRQPGEPCQTVFPLDRQ</sequence>
<reference evidence="1" key="1">
    <citation type="submission" date="2022-12" db="EMBL/GenBank/DDBJ databases">
        <title>Reference genome sequencing for broad-spectrum identification of bacterial and archaeal isolates by mass spectrometry.</title>
        <authorList>
            <person name="Sekiguchi Y."/>
            <person name="Tourlousse D.M."/>
        </authorList>
    </citation>
    <scope>NUCLEOTIDE SEQUENCE</scope>
    <source>
        <strain evidence="1">ASRB1</strain>
    </source>
</reference>
<evidence type="ECO:0000313" key="2">
    <source>
        <dbReference type="Proteomes" id="UP001144372"/>
    </source>
</evidence>
<organism evidence="1 2">
    <name type="scientific">Desulforhabdus amnigena</name>
    <dbReference type="NCBI Taxonomy" id="40218"/>
    <lineage>
        <taxon>Bacteria</taxon>
        <taxon>Pseudomonadati</taxon>
        <taxon>Thermodesulfobacteriota</taxon>
        <taxon>Syntrophobacteria</taxon>
        <taxon>Syntrophobacterales</taxon>
        <taxon>Syntrophobacteraceae</taxon>
        <taxon>Desulforhabdus</taxon>
    </lineage>
</organism>
<keyword evidence="2" id="KW-1185">Reference proteome</keyword>
<dbReference type="AlphaFoldDB" id="A0A9W6FU20"/>
<dbReference type="EMBL" id="BSDR01000001">
    <property type="protein sequence ID" value="GLI34885.1"/>
    <property type="molecule type" value="Genomic_DNA"/>
</dbReference>